<comment type="caution">
    <text evidence="1">The sequence shown here is derived from an EMBL/GenBank/DDBJ whole genome shotgun (WGS) entry which is preliminary data.</text>
</comment>
<keyword evidence="2" id="KW-1185">Reference proteome</keyword>
<accession>A0ACC3SPQ3</accession>
<protein>
    <submittedName>
        <fullName evidence="1">Uncharacterized protein</fullName>
    </submittedName>
</protein>
<name>A0ACC3SPQ3_9PEZI</name>
<reference evidence="1" key="1">
    <citation type="submission" date="2024-02" db="EMBL/GenBank/DDBJ databases">
        <title>Metagenome Assembled Genome of Zalaria obscura JY119.</title>
        <authorList>
            <person name="Vighnesh L."/>
            <person name="Jagadeeshwari U."/>
            <person name="Venkata Ramana C."/>
            <person name="Sasikala C."/>
        </authorList>
    </citation>
    <scope>NUCLEOTIDE SEQUENCE</scope>
    <source>
        <strain evidence="1">JY119</strain>
    </source>
</reference>
<evidence type="ECO:0000313" key="2">
    <source>
        <dbReference type="Proteomes" id="UP001320706"/>
    </source>
</evidence>
<dbReference type="Proteomes" id="UP001320706">
    <property type="component" value="Unassembled WGS sequence"/>
</dbReference>
<organism evidence="1 2">
    <name type="scientific">Zalaria obscura</name>
    <dbReference type="NCBI Taxonomy" id="2024903"/>
    <lineage>
        <taxon>Eukaryota</taxon>
        <taxon>Fungi</taxon>
        <taxon>Dikarya</taxon>
        <taxon>Ascomycota</taxon>
        <taxon>Pezizomycotina</taxon>
        <taxon>Dothideomycetes</taxon>
        <taxon>Dothideomycetidae</taxon>
        <taxon>Dothideales</taxon>
        <taxon>Zalariaceae</taxon>
        <taxon>Zalaria</taxon>
    </lineage>
</organism>
<sequence length="174" mass="19745">MAEPSRHTAHTHLLQLINRAWPVKTSSKSDRNPRQVSPSDYQACLQAGLTFLDRNDLPLLCRVQTLYTLAFVTKETPVSYIFMSRGRAKWRELAPWEMPNGMAPDIRKVESAWKRDAPMRAIEAVIARQDERQRAVEEAMLTELLSGETGRCSMAHTMSDTVEDPETGQQKMTG</sequence>
<dbReference type="EMBL" id="JAMKPW020000005">
    <property type="protein sequence ID" value="KAK8217411.1"/>
    <property type="molecule type" value="Genomic_DNA"/>
</dbReference>
<proteinExistence type="predicted"/>
<evidence type="ECO:0000313" key="1">
    <source>
        <dbReference type="EMBL" id="KAK8217411.1"/>
    </source>
</evidence>
<gene>
    <name evidence="1" type="ORF">M8818_001167</name>
</gene>